<dbReference type="EMBL" id="CAMPGE010005224">
    <property type="protein sequence ID" value="CAI2364072.1"/>
    <property type="molecule type" value="Genomic_DNA"/>
</dbReference>
<evidence type="ECO:0000313" key="2">
    <source>
        <dbReference type="Proteomes" id="UP001295684"/>
    </source>
</evidence>
<keyword evidence="2" id="KW-1185">Reference proteome</keyword>
<sequence length="91" mass="10471">MNTAFNYISDLVTDVKSGFDTNFDEENNATLIQEAEKVDTVLQSMNFCADKCSINFHKFSEEDARQLKCFNSCATKTFEVKQIESYNRSLF</sequence>
<accession>A0AAD1UB89</accession>
<name>A0AAD1UB89_EUPCR</name>
<organism evidence="1 2">
    <name type="scientific">Euplotes crassus</name>
    <dbReference type="NCBI Taxonomy" id="5936"/>
    <lineage>
        <taxon>Eukaryota</taxon>
        <taxon>Sar</taxon>
        <taxon>Alveolata</taxon>
        <taxon>Ciliophora</taxon>
        <taxon>Intramacronucleata</taxon>
        <taxon>Spirotrichea</taxon>
        <taxon>Hypotrichia</taxon>
        <taxon>Euplotida</taxon>
        <taxon>Euplotidae</taxon>
        <taxon>Moneuplotes</taxon>
    </lineage>
</organism>
<reference evidence="1" key="1">
    <citation type="submission" date="2023-07" db="EMBL/GenBank/DDBJ databases">
        <authorList>
            <consortium name="AG Swart"/>
            <person name="Singh M."/>
            <person name="Singh A."/>
            <person name="Seah K."/>
            <person name="Emmerich C."/>
        </authorList>
    </citation>
    <scope>NUCLEOTIDE SEQUENCE</scope>
    <source>
        <strain evidence="1">DP1</strain>
    </source>
</reference>
<evidence type="ECO:0000313" key="1">
    <source>
        <dbReference type="EMBL" id="CAI2364072.1"/>
    </source>
</evidence>
<dbReference type="AlphaFoldDB" id="A0AAD1UB89"/>
<proteinExistence type="predicted"/>
<protein>
    <submittedName>
        <fullName evidence="1">Uncharacterized protein</fullName>
    </submittedName>
</protein>
<comment type="caution">
    <text evidence="1">The sequence shown here is derived from an EMBL/GenBank/DDBJ whole genome shotgun (WGS) entry which is preliminary data.</text>
</comment>
<dbReference type="Proteomes" id="UP001295684">
    <property type="component" value="Unassembled WGS sequence"/>
</dbReference>
<gene>
    <name evidence="1" type="ORF">ECRASSUSDP1_LOCUS5413</name>
</gene>